<dbReference type="SMART" id="SM00850">
    <property type="entry name" value="LytTR"/>
    <property type="match status" value="1"/>
</dbReference>
<protein>
    <submittedName>
        <fullName evidence="2">LytTr DNA-binding domain-containing protein</fullName>
    </submittedName>
</protein>
<dbReference type="PANTHER" id="PTHR37299">
    <property type="entry name" value="TRANSCRIPTIONAL REGULATOR-RELATED"/>
    <property type="match status" value="1"/>
</dbReference>
<dbReference type="InterPro" id="IPR046947">
    <property type="entry name" value="LytR-like"/>
</dbReference>
<dbReference type="PANTHER" id="PTHR37299:SF1">
    <property type="entry name" value="STAGE 0 SPORULATION PROTEIN A HOMOLOG"/>
    <property type="match status" value="1"/>
</dbReference>
<dbReference type="GO" id="GO:0003677">
    <property type="term" value="F:DNA binding"/>
    <property type="evidence" value="ECO:0007669"/>
    <property type="project" value="UniProtKB-KW"/>
</dbReference>
<accession>A0A1I2XDE4</accession>
<evidence type="ECO:0000313" key="3">
    <source>
        <dbReference type="Proteomes" id="UP000199642"/>
    </source>
</evidence>
<dbReference type="Proteomes" id="UP000199642">
    <property type="component" value="Unassembled WGS sequence"/>
</dbReference>
<dbReference type="RefSeq" id="WP_245753076.1">
    <property type="nucleotide sequence ID" value="NZ_FOPC01000018.1"/>
</dbReference>
<dbReference type="STRING" id="435880.SAMN04487988_11817"/>
<keyword evidence="3" id="KW-1185">Reference proteome</keyword>
<feature type="domain" description="HTH LytTR-type" evidence="1">
    <location>
        <begin position="34"/>
        <end position="132"/>
    </location>
</feature>
<organism evidence="2 3">
    <name type="scientific">Algoriphagus hitonicola</name>
    <dbReference type="NCBI Taxonomy" id="435880"/>
    <lineage>
        <taxon>Bacteria</taxon>
        <taxon>Pseudomonadati</taxon>
        <taxon>Bacteroidota</taxon>
        <taxon>Cytophagia</taxon>
        <taxon>Cytophagales</taxon>
        <taxon>Cyclobacteriaceae</taxon>
        <taxon>Algoriphagus</taxon>
    </lineage>
</organism>
<dbReference type="EMBL" id="FOPC01000018">
    <property type="protein sequence ID" value="SFH11554.1"/>
    <property type="molecule type" value="Genomic_DNA"/>
</dbReference>
<dbReference type="InterPro" id="IPR007492">
    <property type="entry name" value="LytTR_DNA-bd_dom"/>
</dbReference>
<sequence>MNELIESARRNGNGMAEKPISLQKPSDLLIRDSIFVRHDGSLVKVKYQEILWLKGNGNYTTLVTKDFELSIRNILKEFEEALPNHEFMRIHKSYIVRLEEILAINTRELRVGDEFIPIGRTYYQKLIEGIQKLGGD</sequence>
<gene>
    <name evidence="2" type="ORF">SAMN04487988_11817</name>
</gene>
<reference evidence="3" key="1">
    <citation type="submission" date="2016-10" db="EMBL/GenBank/DDBJ databases">
        <authorList>
            <person name="Varghese N."/>
            <person name="Submissions S."/>
        </authorList>
    </citation>
    <scope>NUCLEOTIDE SEQUENCE [LARGE SCALE GENOMIC DNA]</scope>
    <source>
        <strain evidence="3">DSM 19315</strain>
    </source>
</reference>
<proteinExistence type="predicted"/>
<evidence type="ECO:0000313" key="2">
    <source>
        <dbReference type="EMBL" id="SFH11554.1"/>
    </source>
</evidence>
<dbReference type="AlphaFoldDB" id="A0A1I2XDE4"/>
<dbReference type="Pfam" id="PF04397">
    <property type="entry name" value="LytTR"/>
    <property type="match status" value="1"/>
</dbReference>
<dbReference type="Gene3D" id="2.40.50.1020">
    <property type="entry name" value="LytTr DNA-binding domain"/>
    <property type="match status" value="1"/>
</dbReference>
<evidence type="ECO:0000259" key="1">
    <source>
        <dbReference type="PROSITE" id="PS50930"/>
    </source>
</evidence>
<keyword evidence="2" id="KW-0238">DNA-binding</keyword>
<dbReference type="GO" id="GO:0000156">
    <property type="term" value="F:phosphorelay response regulator activity"/>
    <property type="evidence" value="ECO:0007669"/>
    <property type="project" value="InterPro"/>
</dbReference>
<name>A0A1I2XDE4_9BACT</name>
<dbReference type="PROSITE" id="PS50930">
    <property type="entry name" value="HTH_LYTTR"/>
    <property type="match status" value="1"/>
</dbReference>